<dbReference type="InterPro" id="IPR008979">
    <property type="entry name" value="Galactose-bd-like_sf"/>
</dbReference>
<accession>A0ABW6BKM9</accession>
<dbReference type="EMBL" id="JBHUPB010000012">
    <property type="protein sequence ID" value="MFD2969258.1"/>
    <property type="molecule type" value="Genomic_DNA"/>
</dbReference>
<feature type="domain" description="Beta-mannosidase-like galactose-binding" evidence="4">
    <location>
        <begin position="973"/>
        <end position="1035"/>
    </location>
</feature>
<dbReference type="Pfam" id="PF22666">
    <property type="entry name" value="Glyco_hydro_2_N2"/>
    <property type="match status" value="1"/>
</dbReference>
<dbReference type="RefSeq" id="WP_320186471.1">
    <property type="nucleotide sequence ID" value="NZ_CP138332.1"/>
</dbReference>
<evidence type="ECO:0000259" key="4">
    <source>
        <dbReference type="Pfam" id="PF22666"/>
    </source>
</evidence>
<dbReference type="PROSITE" id="PS51257">
    <property type="entry name" value="PROKAR_LIPOPROTEIN"/>
    <property type="match status" value="1"/>
</dbReference>
<protein>
    <submittedName>
        <fullName evidence="5">Glycosyl hydrolase</fullName>
    </submittedName>
</protein>
<evidence type="ECO:0000256" key="2">
    <source>
        <dbReference type="ARBA" id="ARBA00022801"/>
    </source>
</evidence>
<dbReference type="PANTHER" id="PTHR43817:SF1">
    <property type="entry name" value="HYDROLASE, FAMILY 43, PUTATIVE (AFU_ORTHOLOGUE AFUA_3G01660)-RELATED"/>
    <property type="match status" value="1"/>
</dbReference>
<sequence length="1078" mass="120033">MRPIAFLFCFLFFSCGSSHKLTNDWATRASTFSNAPDSIQTSVYWYWISDNISKEGLVKDLHAMKKVGINRAFIGNIGLDDIPKEKWGKVNIFSDAWWDAVHTALKTATELGIDIGMFNGPGWSQSGGPWVKENQAMRYLYAADTLVKGGVRFTGKVGHYPANLQRTNVLAFQVPKDYHLSLANSKPSISGNLEGDLTSLLDKQHRQGIRLLKDKPSELLFTMDRPFTARSLTIHPAHQAAAFQVRLEVERDGQFVEIKTFRVDRTNPAVNVGFDPFAPATVSFAAAEGRKFRLLVDQVQGEAGIAEVELTTTPKVEHTEEKVFAKMHPTPLPFWHHYMWERQAESDDPAHAVDPASVKNLTDMVSNEGILDWEVPAGEWIIMQTGMLPTGAFNAPAVGGGQGLEIDKMSEEHVQAHFDAFVGEIFRRVPEQDRKSFKVVVQDSYETGGQNWTDDFEQKFQEAFGYDPKPYLPAYYGFVVGSQDESDRFLWDMRRFVADQVAYEFVGGFRKISHKHGLTTWLENYGHWGFPGEFLQYGGQSDEVGGEFWSEGELGDIENRAASSAAHIYGKNKVSAESFTAAGNIFGRYPAMFKERGDRFFAEGINNSLLHVYIHQPYADKLPGVNAWFGNDFNRLNTWFYEMDGFLAYLKRSNYMLQQGKYVADVAYFIGEDAPKMTGVQQPSLPKGYDFDYMNAEVILSRMTLKDGRFTLPDGVSYKILVLPPLETMRPALLQKIAALVEAGGVVLGPRPKRSPSLQDFGRADQVVQELADKMWGNIDGKSVKSHAYGKGLLLEGMSLEEAFALLKLRPDVQLQDDAAVHYLHRTLSDGDIYFLTNQSGQPITFSPSFRISGKGPALWDAVSGEIRALPDYSDNGETTTVPMELSAQGSAFVVFRDQETAAPAATLAKANFPAAALTIPIEGSWDLTFTSPDSVSFKKTFNDLSDWSTSSDAEVKYFSGSAVYRIALPDLSAQLNKRIVLQLGQVGVVASVSVNDKLVGNVWTNPYEIDISDYCREGKNELSIKVTNTWVNSLIGDQQLAPSAQKRWTIVNPYNANSKLHSAGLLGPVKLAVYERE</sequence>
<dbReference type="GO" id="GO:0016787">
    <property type="term" value="F:hydrolase activity"/>
    <property type="evidence" value="ECO:0007669"/>
    <property type="project" value="UniProtKB-KW"/>
</dbReference>
<dbReference type="Pfam" id="PF17132">
    <property type="entry name" value="Glyco_hydro_106"/>
    <property type="match status" value="1"/>
</dbReference>
<name>A0ABW6BKM9_9SPHI</name>
<dbReference type="Gene3D" id="2.60.120.260">
    <property type="entry name" value="Galactose-binding domain-like"/>
    <property type="match status" value="1"/>
</dbReference>
<dbReference type="NCBIfam" id="NF045579">
    <property type="entry name" value="rhamnoside_JR"/>
    <property type="match status" value="1"/>
</dbReference>
<dbReference type="SUPFAM" id="SSF49785">
    <property type="entry name" value="Galactose-binding domain-like"/>
    <property type="match status" value="1"/>
</dbReference>
<dbReference type="PANTHER" id="PTHR43817">
    <property type="entry name" value="GLYCOSYL HYDROLASE"/>
    <property type="match status" value="1"/>
</dbReference>
<organism evidence="5 6">
    <name type="scientific">Sphingobacterium bambusae</name>
    <dbReference type="NCBI Taxonomy" id="662858"/>
    <lineage>
        <taxon>Bacteria</taxon>
        <taxon>Pseudomonadati</taxon>
        <taxon>Bacteroidota</taxon>
        <taxon>Sphingobacteriia</taxon>
        <taxon>Sphingobacteriales</taxon>
        <taxon>Sphingobacteriaceae</taxon>
        <taxon>Sphingobacterium</taxon>
    </lineage>
</organism>
<evidence type="ECO:0000313" key="6">
    <source>
        <dbReference type="Proteomes" id="UP001597525"/>
    </source>
</evidence>
<dbReference type="InterPro" id="IPR054593">
    <property type="entry name" value="Beta-mannosidase-like_N2"/>
</dbReference>
<reference evidence="6" key="1">
    <citation type="journal article" date="2019" name="Int. J. Syst. Evol. Microbiol.">
        <title>The Global Catalogue of Microorganisms (GCM) 10K type strain sequencing project: providing services to taxonomists for standard genome sequencing and annotation.</title>
        <authorList>
            <consortium name="The Broad Institute Genomics Platform"/>
            <consortium name="The Broad Institute Genome Sequencing Center for Infectious Disease"/>
            <person name="Wu L."/>
            <person name="Ma J."/>
        </authorList>
    </citation>
    <scope>NUCLEOTIDE SEQUENCE [LARGE SCALE GENOMIC DNA]</scope>
    <source>
        <strain evidence="6">KCTC 22814</strain>
    </source>
</reference>
<keyword evidence="1 3" id="KW-0732">Signal</keyword>
<feature type="signal peptide" evidence="3">
    <location>
        <begin position="1"/>
        <end position="20"/>
    </location>
</feature>
<keyword evidence="2 5" id="KW-0378">Hydrolase</keyword>
<proteinExistence type="predicted"/>
<comment type="caution">
    <text evidence="5">The sequence shown here is derived from an EMBL/GenBank/DDBJ whole genome shotgun (WGS) entry which is preliminary data.</text>
</comment>
<keyword evidence="6" id="KW-1185">Reference proteome</keyword>
<evidence type="ECO:0000256" key="1">
    <source>
        <dbReference type="ARBA" id="ARBA00022729"/>
    </source>
</evidence>
<gene>
    <name evidence="5" type="ORF">ACFS7Y_17825</name>
</gene>
<feature type="chain" id="PRO_5047423788" evidence="3">
    <location>
        <begin position="21"/>
        <end position="1078"/>
    </location>
</feature>
<dbReference type="Proteomes" id="UP001597525">
    <property type="component" value="Unassembled WGS sequence"/>
</dbReference>
<evidence type="ECO:0000256" key="3">
    <source>
        <dbReference type="SAM" id="SignalP"/>
    </source>
</evidence>
<dbReference type="CDD" id="cd03143">
    <property type="entry name" value="A4_beta-galactosidase_middle_domain"/>
    <property type="match status" value="1"/>
</dbReference>
<evidence type="ECO:0000313" key="5">
    <source>
        <dbReference type="EMBL" id="MFD2969258.1"/>
    </source>
</evidence>